<sequence length="584" mass="64240">MSLAVKQGRYPLSFCLKNLAINTFYKSVNLNVQRHNKLLPFSIIYRCYAKDNASGKSNEQDPTRKENLTNILDIGPGCETVKAHLSSMGRWFDKVALVTGASGVIGSAVTVKLAQRGMKVVGCDIHLEPIQEIRKEWERMHGAGKIVAYSCDLTIDDHVLEMFRHIKEQLGGVDVMVCCAEYFPRNSLGAINCDMKMWQKVINSNVVSPALCTVETVRSIDERGVEEGHIVLLGHMSGIHIDPRESMHVYSVTKYSYNAMVEAFRHALIIHDSDTSMLEVLWQAIPTYEGMITISTVLDICSDTSMLEVLEQAIPTHAGMITISTILVICSDTSTLEVLEQAIPTHEGMITISTVLALCSDTSILEVLEQSIPTHEGMITISTVLVICSDTSTLEVLEQAIPTHEGMITISTVLVICSDTSTLEVLEQAILTHEGMITISTVLVICSDTSILEVLEQAILTHEGMITISTVLFICSVTSMLEVLEQAIPTHEGMITISTVLVICSDTSMLEVLEQAIFPHELPIRITQIIPSVVDSRSMNTVVSPLMNEPLSGVDIANTVEYVLSTPLHCQINDIVIRPTEEED</sequence>
<protein>
    <submittedName>
        <fullName evidence="3">Uncharacterized protein</fullName>
    </submittedName>
</protein>
<dbReference type="EMBL" id="OC321237">
    <property type="protein sequence ID" value="CAD7409673.1"/>
    <property type="molecule type" value="Genomic_DNA"/>
</dbReference>
<evidence type="ECO:0000256" key="1">
    <source>
        <dbReference type="ARBA" id="ARBA00006484"/>
    </source>
</evidence>
<evidence type="ECO:0000256" key="2">
    <source>
        <dbReference type="ARBA" id="ARBA00023002"/>
    </source>
</evidence>
<proteinExistence type="inferred from homology"/>
<name>A0A7R9DAN4_TIMCR</name>
<dbReference type="GO" id="GO:0016491">
    <property type="term" value="F:oxidoreductase activity"/>
    <property type="evidence" value="ECO:0007669"/>
    <property type="project" value="UniProtKB-KW"/>
</dbReference>
<dbReference type="Gene3D" id="3.40.50.720">
    <property type="entry name" value="NAD(P)-binding Rossmann-like Domain"/>
    <property type="match status" value="1"/>
</dbReference>
<reference evidence="3" key="1">
    <citation type="submission" date="2020-11" db="EMBL/GenBank/DDBJ databases">
        <authorList>
            <person name="Tran Van P."/>
        </authorList>
    </citation>
    <scope>NUCLEOTIDE SEQUENCE</scope>
</reference>
<dbReference type="AlphaFoldDB" id="A0A7R9DAN4"/>
<accession>A0A7R9DAN4</accession>
<dbReference type="PANTHER" id="PTHR43115">
    <property type="entry name" value="DEHYDROGENASE/REDUCTASE SDR FAMILY MEMBER 11"/>
    <property type="match status" value="1"/>
</dbReference>
<gene>
    <name evidence="3" type="ORF">TCEB3V08_LOCUS10133</name>
</gene>
<evidence type="ECO:0000313" key="3">
    <source>
        <dbReference type="EMBL" id="CAD7409673.1"/>
    </source>
</evidence>
<dbReference type="InterPro" id="IPR036291">
    <property type="entry name" value="NAD(P)-bd_dom_sf"/>
</dbReference>
<organism evidence="3">
    <name type="scientific">Timema cristinae</name>
    <name type="common">Walking stick</name>
    <dbReference type="NCBI Taxonomy" id="61476"/>
    <lineage>
        <taxon>Eukaryota</taxon>
        <taxon>Metazoa</taxon>
        <taxon>Ecdysozoa</taxon>
        <taxon>Arthropoda</taxon>
        <taxon>Hexapoda</taxon>
        <taxon>Insecta</taxon>
        <taxon>Pterygota</taxon>
        <taxon>Neoptera</taxon>
        <taxon>Polyneoptera</taxon>
        <taxon>Phasmatodea</taxon>
        <taxon>Timematodea</taxon>
        <taxon>Timematoidea</taxon>
        <taxon>Timematidae</taxon>
        <taxon>Timema</taxon>
    </lineage>
</organism>
<dbReference type="InterPro" id="IPR002347">
    <property type="entry name" value="SDR_fam"/>
</dbReference>
<comment type="similarity">
    <text evidence="1">Belongs to the short-chain dehydrogenases/reductases (SDR) family.</text>
</comment>
<dbReference type="Pfam" id="PF00106">
    <property type="entry name" value="adh_short"/>
    <property type="match status" value="1"/>
</dbReference>
<dbReference type="PANTHER" id="PTHR43115:SF4">
    <property type="entry name" value="DEHYDROGENASE_REDUCTASE SDR FAMILY MEMBER 11"/>
    <property type="match status" value="1"/>
</dbReference>
<keyword evidence="2" id="KW-0560">Oxidoreductase</keyword>
<dbReference type="SUPFAM" id="SSF51735">
    <property type="entry name" value="NAD(P)-binding Rossmann-fold domains"/>
    <property type="match status" value="1"/>
</dbReference>